<proteinExistence type="predicted"/>
<keyword evidence="5" id="KW-1185">Reference proteome</keyword>
<accession>A0AAV3NXD1</accession>
<dbReference type="InterPro" id="IPR006868">
    <property type="entry name" value="DUF630"/>
</dbReference>
<dbReference type="AlphaFoldDB" id="A0AAV3NXD1"/>
<gene>
    <name evidence="4" type="ORF">LIER_04232</name>
</gene>
<evidence type="ECO:0008006" key="6">
    <source>
        <dbReference type="Google" id="ProtNLM"/>
    </source>
</evidence>
<dbReference type="InterPro" id="IPR006867">
    <property type="entry name" value="DUF632"/>
</dbReference>
<evidence type="ECO:0000259" key="2">
    <source>
        <dbReference type="Pfam" id="PF04782"/>
    </source>
</evidence>
<dbReference type="EMBL" id="BAABME010000534">
    <property type="protein sequence ID" value="GAA0143578.1"/>
    <property type="molecule type" value="Genomic_DNA"/>
</dbReference>
<evidence type="ECO:0000259" key="3">
    <source>
        <dbReference type="Pfam" id="PF04783"/>
    </source>
</evidence>
<evidence type="ECO:0000313" key="5">
    <source>
        <dbReference type="Proteomes" id="UP001454036"/>
    </source>
</evidence>
<evidence type="ECO:0000256" key="1">
    <source>
        <dbReference type="SAM" id="MobiDB-lite"/>
    </source>
</evidence>
<feature type="domain" description="DUF632" evidence="2">
    <location>
        <begin position="247"/>
        <end position="570"/>
    </location>
</feature>
<name>A0AAV3NXD1_LITER</name>
<evidence type="ECO:0000313" key="4">
    <source>
        <dbReference type="EMBL" id="GAA0143578.1"/>
    </source>
</evidence>
<dbReference type="Pfam" id="PF04782">
    <property type="entry name" value="DUF632"/>
    <property type="match status" value="1"/>
</dbReference>
<reference evidence="4 5" key="1">
    <citation type="submission" date="2024-01" db="EMBL/GenBank/DDBJ databases">
        <title>The complete chloroplast genome sequence of Lithospermum erythrorhizon: insights into the phylogenetic relationship among Boraginaceae species and the maternal lineages of purple gromwells.</title>
        <authorList>
            <person name="Okada T."/>
            <person name="Watanabe K."/>
        </authorList>
    </citation>
    <scope>NUCLEOTIDE SEQUENCE [LARGE SCALE GENOMIC DNA]</scope>
</reference>
<dbReference type="Proteomes" id="UP001454036">
    <property type="component" value="Unassembled WGS sequence"/>
</dbReference>
<feature type="compositionally biased region" description="Acidic residues" evidence="1">
    <location>
        <begin position="172"/>
        <end position="189"/>
    </location>
</feature>
<feature type="region of interest" description="Disordered" evidence="1">
    <location>
        <begin position="172"/>
        <end position="211"/>
    </location>
</feature>
<comment type="caution">
    <text evidence="4">The sequence shown here is derived from an EMBL/GenBank/DDBJ whole genome shotgun (WGS) entry which is preliminary data.</text>
</comment>
<feature type="domain" description="DUF630" evidence="3">
    <location>
        <begin position="1"/>
        <end position="60"/>
    </location>
</feature>
<feature type="compositionally biased region" description="Low complexity" evidence="1">
    <location>
        <begin position="190"/>
        <end position="204"/>
    </location>
</feature>
<dbReference type="Pfam" id="PF04783">
    <property type="entry name" value="DUF630"/>
    <property type="match status" value="1"/>
</dbReference>
<sequence>MGCVASRLEAEEDVVSICKERKQQLKLAVERRYALADTHYRYCQALYGVSAALKLFVARHSSPSSAYPAITLTPSSPPKDNNVLSNPLYLHQMPSQPIKESIGPCDIFPDSSDEETEAKKQAEQNTGYYYMEVPPAMPSPQTDFGWDFFNPFNGYHRITEDDLRRVREQEGIPELEAEEEEAVDEENDENGNAAEEQPQMAAAQGKGNANPDESRLEIGNYLDVANATQGEQKRLSVIGTPESGRELLEALQDIEDYFMRAYDSGKQLTRMLEANRVHFQSNLEEVKENSTKLIQAITWKSPSSRSSSCKSLVASSSKSSSTWTEFSNDLFDDYGGMASGSHSLTLGRLYAWEKKLYEEVKSGDNTQKLYEKKCNQLQSQDVRGDGHTVDKTRSSVKDLYSRILVAIRSAETISERIEKLRDEELQPQIFELLQGLMRTWAVMLGFHEIQNKVISEVKTFNCPSYGKFCNDSHRLATLQLEAELHNWRTCFTEYIAAQKAYVKALHGWLSRFVVPEVEYNSHGGNRGPTPLCQANGPPLLMICLVWLSSLEKLPDKSVAVAIKNCAKDVRSLWIQQGEEQQQKRKVDSLSKELDRKIFAFRKAETKTFEFKLTDQSSEQEIDHRVEFLKERTDLLDNFRKKVDTEKERHQSCVEETQRTMLGGFQTGFGRIFESMIEFCIAASKGYDDLLNMTLNVEKHGSQSFISGSEEGECKK</sequence>
<dbReference type="PANTHER" id="PTHR21450:SF17">
    <property type="entry name" value="OS09G0542500 PROTEIN"/>
    <property type="match status" value="1"/>
</dbReference>
<dbReference type="PANTHER" id="PTHR21450">
    <property type="entry name" value="PROTEIN ALTERED PHOSPHATE STARVATION RESPONSE 1"/>
    <property type="match status" value="1"/>
</dbReference>
<organism evidence="4 5">
    <name type="scientific">Lithospermum erythrorhizon</name>
    <name type="common">Purple gromwell</name>
    <name type="synonym">Lithospermum officinale var. erythrorhizon</name>
    <dbReference type="NCBI Taxonomy" id="34254"/>
    <lineage>
        <taxon>Eukaryota</taxon>
        <taxon>Viridiplantae</taxon>
        <taxon>Streptophyta</taxon>
        <taxon>Embryophyta</taxon>
        <taxon>Tracheophyta</taxon>
        <taxon>Spermatophyta</taxon>
        <taxon>Magnoliopsida</taxon>
        <taxon>eudicotyledons</taxon>
        <taxon>Gunneridae</taxon>
        <taxon>Pentapetalae</taxon>
        <taxon>asterids</taxon>
        <taxon>lamiids</taxon>
        <taxon>Boraginales</taxon>
        <taxon>Boraginaceae</taxon>
        <taxon>Boraginoideae</taxon>
        <taxon>Lithospermeae</taxon>
        <taxon>Lithospermum</taxon>
    </lineage>
</organism>
<protein>
    <recommendedName>
        <fullName evidence="6">Nitrate regulatory gene2 protein-like</fullName>
    </recommendedName>
</protein>